<dbReference type="KEGG" id="crq:GCK72_007729"/>
<dbReference type="SUPFAM" id="SSF54695">
    <property type="entry name" value="POZ domain"/>
    <property type="match status" value="1"/>
</dbReference>
<dbReference type="eggNOG" id="ENOG502RXUT">
    <property type="taxonomic scope" value="Eukaryota"/>
</dbReference>
<dbReference type="Gene3D" id="3.30.710.10">
    <property type="entry name" value="Potassium Channel Kv1.1, Chain A"/>
    <property type="match status" value="1"/>
</dbReference>
<protein>
    <recommendedName>
        <fullName evidence="1">BTB domain-containing protein</fullName>
    </recommendedName>
</protein>
<dbReference type="PROSITE" id="PS50097">
    <property type="entry name" value="BTB"/>
    <property type="match status" value="1"/>
</dbReference>
<dbReference type="RefSeq" id="XP_003107278.2">
    <property type="nucleotide sequence ID" value="XM_003107230.2"/>
</dbReference>
<sequence>MSSSMKKFTITHDFCGMLDYDENYDEFSEQEEHFHMNWTLNLYQDDGNAELIIFGNPPEYDYEDSEPFDENYSIETEIEIKLLPKNRKIERKTHKVVFTYHETFHKVRLMSWDVLRKRCSVDEELKVEVHIVITKMSRVAGRKTVDFGEKMREFSDVVLTVGDKKFHVLKKFLSFESSYFKSMFLGSFAESNKSEVTLHDIDSYEFQKFIEVLYGRNAIDDDYLASILRLADMFDASIVRERCQDFLVEKSKKSLKEKLELASEYRMENAKKKCLSDIKALDNLN</sequence>
<name>E3M9L8_CAERE</name>
<dbReference type="EMBL" id="DS268430">
    <property type="protein sequence ID" value="EFO96336.1"/>
    <property type="molecule type" value="Genomic_DNA"/>
</dbReference>
<reference evidence="2" key="1">
    <citation type="submission" date="2007-07" db="EMBL/GenBank/DDBJ databases">
        <title>PCAP assembly of the Caenorhabditis remanei genome.</title>
        <authorList>
            <consortium name="The Caenorhabditis remanei Sequencing Consortium"/>
            <person name="Wilson R.K."/>
        </authorList>
    </citation>
    <scope>NUCLEOTIDE SEQUENCE [LARGE SCALE GENOMIC DNA]</scope>
    <source>
        <strain evidence="2">PB4641</strain>
    </source>
</reference>
<dbReference type="HOGENOM" id="CLU_051249_1_0_1"/>
<dbReference type="CTD" id="9805111"/>
<dbReference type="OrthoDB" id="6359816at2759"/>
<dbReference type="PANTHER" id="PTHR22743">
    <property type="entry name" value="MEPRIN/TRAF-LIKE MATH FAMILY-C.ELEGANS"/>
    <property type="match status" value="1"/>
</dbReference>
<dbReference type="PANTHER" id="PTHR22743:SF165">
    <property type="entry name" value="BTB AND MATH DOMAIN CONTAINING-RELATED"/>
    <property type="match status" value="1"/>
</dbReference>
<dbReference type="InterPro" id="IPR011333">
    <property type="entry name" value="SKP1/BTB/POZ_sf"/>
</dbReference>
<gene>
    <name evidence="2" type="ORF">CRE_14577</name>
</gene>
<proteinExistence type="predicted"/>
<evidence type="ECO:0000313" key="3">
    <source>
        <dbReference type="Proteomes" id="UP000008281"/>
    </source>
</evidence>
<dbReference type="SMART" id="SM00225">
    <property type="entry name" value="BTB"/>
    <property type="match status" value="1"/>
</dbReference>
<evidence type="ECO:0000313" key="2">
    <source>
        <dbReference type="EMBL" id="EFO96336.1"/>
    </source>
</evidence>
<dbReference type="SMART" id="SM00061">
    <property type="entry name" value="MATH"/>
    <property type="match status" value="1"/>
</dbReference>
<dbReference type="AlphaFoldDB" id="E3M9L8"/>
<accession>E3M9L8</accession>
<evidence type="ECO:0000259" key="1">
    <source>
        <dbReference type="PROSITE" id="PS50097"/>
    </source>
</evidence>
<dbReference type="InterPro" id="IPR052664">
    <property type="entry name" value="BTB-MATH_domain_protein"/>
</dbReference>
<dbReference type="Pfam" id="PF00651">
    <property type="entry name" value="BTB"/>
    <property type="match status" value="1"/>
</dbReference>
<organism evidence="3">
    <name type="scientific">Caenorhabditis remanei</name>
    <name type="common">Caenorhabditis vulgaris</name>
    <dbReference type="NCBI Taxonomy" id="31234"/>
    <lineage>
        <taxon>Eukaryota</taxon>
        <taxon>Metazoa</taxon>
        <taxon>Ecdysozoa</taxon>
        <taxon>Nematoda</taxon>
        <taxon>Chromadorea</taxon>
        <taxon>Rhabditida</taxon>
        <taxon>Rhabditina</taxon>
        <taxon>Rhabditomorpha</taxon>
        <taxon>Rhabditoidea</taxon>
        <taxon>Rhabditidae</taxon>
        <taxon>Peloderinae</taxon>
        <taxon>Caenorhabditis</taxon>
    </lineage>
</organism>
<dbReference type="InterPro" id="IPR000210">
    <property type="entry name" value="BTB/POZ_dom"/>
</dbReference>
<keyword evidence="3" id="KW-1185">Reference proteome</keyword>
<dbReference type="CDD" id="cd00121">
    <property type="entry name" value="MATH"/>
    <property type="match status" value="1"/>
</dbReference>
<dbReference type="Pfam" id="PF00917">
    <property type="entry name" value="MATH"/>
    <property type="match status" value="1"/>
</dbReference>
<dbReference type="InterPro" id="IPR002083">
    <property type="entry name" value="MATH/TRAF_dom"/>
</dbReference>
<dbReference type="InParanoid" id="E3M9L8"/>
<feature type="domain" description="BTB" evidence="1">
    <location>
        <begin position="155"/>
        <end position="214"/>
    </location>
</feature>
<dbReference type="Proteomes" id="UP000008281">
    <property type="component" value="Unassembled WGS sequence"/>
</dbReference>
<dbReference type="GeneID" id="9805111"/>